<dbReference type="SUPFAM" id="SSF53300">
    <property type="entry name" value="vWA-like"/>
    <property type="match status" value="1"/>
</dbReference>
<gene>
    <name evidence="2" type="ORF">SCHCODRAFT_11028</name>
</gene>
<dbReference type="Gene3D" id="3.40.50.410">
    <property type="entry name" value="von Willebrand factor, type A domain"/>
    <property type="match status" value="1"/>
</dbReference>
<proteinExistence type="predicted"/>
<accession>D8Q154</accession>
<dbReference type="PROSITE" id="PS50234">
    <property type="entry name" value="VWFA"/>
    <property type="match status" value="1"/>
</dbReference>
<organism evidence="3">
    <name type="scientific">Schizophyllum commune (strain H4-8 / FGSC 9210)</name>
    <name type="common">Split gill fungus</name>
    <dbReference type="NCBI Taxonomy" id="578458"/>
    <lineage>
        <taxon>Eukaryota</taxon>
        <taxon>Fungi</taxon>
        <taxon>Dikarya</taxon>
        <taxon>Basidiomycota</taxon>
        <taxon>Agaricomycotina</taxon>
        <taxon>Agaricomycetes</taxon>
        <taxon>Agaricomycetidae</taxon>
        <taxon>Agaricales</taxon>
        <taxon>Schizophyllaceae</taxon>
        <taxon>Schizophyllum</taxon>
    </lineage>
</organism>
<dbReference type="eggNOG" id="ENOG502QUF5">
    <property type="taxonomic scope" value="Eukaryota"/>
</dbReference>
<dbReference type="InterPro" id="IPR002035">
    <property type="entry name" value="VWF_A"/>
</dbReference>
<dbReference type="OrthoDB" id="2343366at2759"/>
<protein>
    <submittedName>
        <fullName evidence="2">Expressed protein</fullName>
    </submittedName>
</protein>
<dbReference type="OMA" id="MERHWHT"/>
<dbReference type="Proteomes" id="UP000007431">
    <property type="component" value="Unassembled WGS sequence"/>
</dbReference>
<sequence>MARHAAVTATGAQAARRDAYSVLLFNSTVSTVIANDFARNPDQLLQGIVGQTAGGGTNYTAALSATETLLRQHWSTERTPVVIFLSDGECSVGDHSVHALCQAAVQLGKHLSFHAVSFGPRNEVLRRMAQIARDVQARAPRDPALPTTAYVESSYAEALDSVRLAETFLGLADSLRKPRGALLR</sequence>
<reference evidence="2 3" key="1">
    <citation type="journal article" date="2010" name="Nat. Biotechnol.">
        <title>Genome sequence of the model mushroom Schizophyllum commune.</title>
        <authorList>
            <person name="Ohm R.A."/>
            <person name="de Jong J.F."/>
            <person name="Lugones L.G."/>
            <person name="Aerts A."/>
            <person name="Kothe E."/>
            <person name="Stajich J.E."/>
            <person name="de Vries R.P."/>
            <person name="Record E."/>
            <person name="Levasseur A."/>
            <person name="Baker S.E."/>
            <person name="Bartholomew K.A."/>
            <person name="Coutinho P.M."/>
            <person name="Erdmann S."/>
            <person name="Fowler T.J."/>
            <person name="Gathman A.C."/>
            <person name="Lombard V."/>
            <person name="Henrissat B."/>
            <person name="Knabe N."/>
            <person name="Kuees U."/>
            <person name="Lilly W.W."/>
            <person name="Lindquist E."/>
            <person name="Lucas S."/>
            <person name="Magnuson J.K."/>
            <person name="Piumi F."/>
            <person name="Raudaskoski M."/>
            <person name="Salamov A."/>
            <person name="Schmutz J."/>
            <person name="Schwarze F.W.M.R."/>
            <person name="vanKuyk P.A."/>
            <person name="Horton J.S."/>
            <person name="Grigoriev I.V."/>
            <person name="Woesten H.A.B."/>
        </authorList>
    </citation>
    <scope>NUCLEOTIDE SEQUENCE [LARGE SCALE GENOMIC DNA]</scope>
    <source>
        <strain evidence="3">H4-8 / FGSC 9210</strain>
    </source>
</reference>
<dbReference type="GeneID" id="9590826"/>
<evidence type="ECO:0000313" key="3">
    <source>
        <dbReference type="Proteomes" id="UP000007431"/>
    </source>
</evidence>
<feature type="domain" description="VWFA" evidence="1">
    <location>
        <begin position="20"/>
        <end position="168"/>
    </location>
</feature>
<dbReference type="Pfam" id="PF13519">
    <property type="entry name" value="VWA_2"/>
    <property type="match status" value="1"/>
</dbReference>
<dbReference type="EMBL" id="GL377305">
    <property type="protein sequence ID" value="EFI98449.1"/>
    <property type="molecule type" value="Genomic_DNA"/>
</dbReference>
<dbReference type="InParanoid" id="D8Q154"/>
<dbReference type="HOGENOM" id="CLU_044503_1_0_1"/>
<evidence type="ECO:0000259" key="1">
    <source>
        <dbReference type="PROSITE" id="PS50234"/>
    </source>
</evidence>
<dbReference type="CDD" id="cd00198">
    <property type="entry name" value="vWFA"/>
    <property type="match status" value="1"/>
</dbReference>
<dbReference type="VEuPathDB" id="FungiDB:SCHCODRAFT_02618966"/>
<evidence type="ECO:0000313" key="2">
    <source>
        <dbReference type="EMBL" id="EFI98449.1"/>
    </source>
</evidence>
<name>D8Q154_SCHCM</name>
<dbReference type="InterPro" id="IPR036465">
    <property type="entry name" value="vWFA_dom_sf"/>
</dbReference>
<dbReference type="KEGG" id="scm:SCHCO_02618966"/>
<dbReference type="AlphaFoldDB" id="D8Q154"/>
<keyword evidence="3" id="KW-1185">Reference proteome</keyword>